<keyword evidence="3" id="KW-1185">Reference proteome</keyword>
<sequence>MCQKVLASEDLSPGGLADRSVEHWQRGQRGNGEVTSTGRRETTATATATTKAVSGATPTAKASCNMMGESVADGERGGCGRRSDPVVGGADGGVEAHRDEMPTGERCVLEMQEEGSESREMPR</sequence>
<feature type="compositionally biased region" description="Low complexity" evidence="1">
    <location>
        <begin position="43"/>
        <end position="57"/>
    </location>
</feature>
<dbReference type="OrthoDB" id="10540372at2759"/>
<feature type="compositionally biased region" description="Basic and acidic residues" evidence="1">
    <location>
        <begin position="94"/>
        <end position="103"/>
    </location>
</feature>
<name>A0A5C7ITS5_9ROSI</name>
<evidence type="ECO:0000313" key="2">
    <source>
        <dbReference type="EMBL" id="TXG71822.1"/>
    </source>
</evidence>
<proteinExistence type="predicted"/>
<feature type="region of interest" description="Disordered" evidence="1">
    <location>
        <begin position="69"/>
        <end position="103"/>
    </location>
</feature>
<dbReference type="EMBL" id="VAHF01000001">
    <property type="protein sequence ID" value="TXG71822.1"/>
    <property type="molecule type" value="Genomic_DNA"/>
</dbReference>
<protein>
    <submittedName>
        <fullName evidence="2">Uncharacterized protein</fullName>
    </submittedName>
</protein>
<gene>
    <name evidence="2" type="ORF">EZV62_000401</name>
</gene>
<dbReference type="AlphaFoldDB" id="A0A5C7ITS5"/>
<feature type="region of interest" description="Disordered" evidence="1">
    <location>
        <begin position="1"/>
        <end position="57"/>
    </location>
</feature>
<organism evidence="2 3">
    <name type="scientific">Acer yangbiense</name>
    <dbReference type="NCBI Taxonomy" id="1000413"/>
    <lineage>
        <taxon>Eukaryota</taxon>
        <taxon>Viridiplantae</taxon>
        <taxon>Streptophyta</taxon>
        <taxon>Embryophyta</taxon>
        <taxon>Tracheophyta</taxon>
        <taxon>Spermatophyta</taxon>
        <taxon>Magnoliopsida</taxon>
        <taxon>eudicotyledons</taxon>
        <taxon>Gunneridae</taxon>
        <taxon>Pentapetalae</taxon>
        <taxon>rosids</taxon>
        <taxon>malvids</taxon>
        <taxon>Sapindales</taxon>
        <taxon>Sapindaceae</taxon>
        <taxon>Hippocastanoideae</taxon>
        <taxon>Acereae</taxon>
        <taxon>Acer</taxon>
    </lineage>
</organism>
<dbReference type="Proteomes" id="UP000323000">
    <property type="component" value="Chromosome 1"/>
</dbReference>
<evidence type="ECO:0000256" key="1">
    <source>
        <dbReference type="SAM" id="MobiDB-lite"/>
    </source>
</evidence>
<evidence type="ECO:0000313" key="3">
    <source>
        <dbReference type="Proteomes" id="UP000323000"/>
    </source>
</evidence>
<comment type="caution">
    <text evidence="2">The sequence shown here is derived from an EMBL/GenBank/DDBJ whole genome shotgun (WGS) entry which is preliminary data.</text>
</comment>
<feature type="compositionally biased region" description="Basic and acidic residues" evidence="1">
    <location>
        <begin position="73"/>
        <end position="84"/>
    </location>
</feature>
<accession>A0A5C7ITS5</accession>
<reference evidence="3" key="1">
    <citation type="journal article" date="2019" name="Gigascience">
        <title>De novo genome assembly of the endangered Acer yangbiense, a plant species with extremely small populations endemic to Yunnan Province, China.</title>
        <authorList>
            <person name="Yang J."/>
            <person name="Wariss H.M."/>
            <person name="Tao L."/>
            <person name="Zhang R."/>
            <person name="Yun Q."/>
            <person name="Hollingsworth P."/>
            <person name="Dao Z."/>
            <person name="Luo G."/>
            <person name="Guo H."/>
            <person name="Ma Y."/>
            <person name="Sun W."/>
        </authorList>
    </citation>
    <scope>NUCLEOTIDE SEQUENCE [LARGE SCALE GENOMIC DNA]</scope>
    <source>
        <strain evidence="3">cv. Malutang</strain>
    </source>
</reference>